<dbReference type="GO" id="GO:0071949">
    <property type="term" value="F:FAD binding"/>
    <property type="evidence" value="ECO:0007669"/>
    <property type="project" value="InterPro"/>
</dbReference>
<protein>
    <submittedName>
        <fullName evidence="2">Oleate hydratase</fullName>
        <ecNumber evidence="2">4.2.1.53</ecNumber>
    </submittedName>
</protein>
<dbReference type="RefSeq" id="WP_094378588.1">
    <property type="nucleotide sequence ID" value="NZ_NOKA02000082.1"/>
</dbReference>
<evidence type="ECO:0000313" key="3">
    <source>
        <dbReference type="Proteomes" id="UP000216411"/>
    </source>
</evidence>
<dbReference type="NCBIfam" id="NF010584">
    <property type="entry name" value="PRK13977.1"/>
    <property type="match status" value="1"/>
</dbReference>
<dbReference type="InterPro" id="IPR010354">
    <property type="entry name" value="Oleate_hydratase"/>
</dbReference>
<keyword evidence="1" id="KW-0472">Membrane</keyword>
<evidence type="ECO:0000256" key="1">
    <source>
        <dbReference type="SAM" id="Phobius"/>
    </source>
</evidence>
<keyword evidence="3" id="KW-1185">Reference proteome</keyword>
<gene>
    <name evidence="2" type="ORF">CG710_019465</name>
</gene>
<keyword evidence="2" id="KW-0456">Lyase</keyword>
<keyword evidence="1" id="KW-0812">Transmembrane</keyword>
<dbReference type="PANTHER" id="PTHR37417">
    <property type="entry name" value="67 KDA MYOSIN-CROSS-REACTIVE ANTIGEN FAMILY PROTEIN (AFU_ORTHOLOGUE AFUA_5G09970)"/>
    <property type="match status" value="1"/>
</dbReference>
<evidence type="ECO:0000313" key="2">
    <source>
        <dbReference type="EMBL" id="RDY28623.1"/>
    </source>
</evidence>
<dbReference type="SUPFAM" id="SSF51905">
    <property type="entry name" value="FAD/NAD(P)-binding domain"/>
    <property type="match status" value="1"/>
</dbReference>
<dbReference type="EMBL" id="NOKA02000082">
    <property type="protein sequence ID" value="RDY28623.1"/>
    <property type="molecule type" value="Genomic_DNA"/>
</dbReference>
<accession>A0A371J7E0</accession>
<sequence length="564" mass="64098">MNNYQRINPIAPKNIENKKAYLLGGGIGSLASAAFLIRDAHMSGKNIHIMEQLEVIGGSMDGAGMAESGYTARGGREIEEHFECFMDLYSFIPSLKDKNRSVLDEFVELNKQEPIESHCRLVEKQGQRADFSSLGLSTMNAMQLARLHMLTEEALGAATIGEYFDESFFETNFWYFWATMFAFEKWHSVVEVKRYMERFMHLIGGMNRLEGILHTEYNQYDSLILPLISWLKEQEVCFEPGCKITDIDFDFTNHEKVATAIHFIKEGKEKIISVTKEDIVLFTNGSMTENTTRGDFNHPAVINRSNDKGCFSVWEKLAKKSPDFGHPEKFCSNIDQSKWMSFTVTLKEDDIVFPYLLKLTNDKPGMGGLVTIKDSSWLMSWVVPKHPHFINQPDHVKVLWAYALNMDVAGDYIKKTFSECTGKEMFEELLYHMGLKDQIPEILKHTVNVIPSMMPYITSQFMPRVAGDRPNVIPTGSKNFGFLGQYAEVPNDCVFTVEYSVRSAMMAVYELTGIDKVVDPVYPSQYDIRVLVNAAKTCLGVEKLPLKNIPLGELVKNTELSKLL</sequence>
<dbReference type="Proteomes" id="UP000216411">
    <property type="component" value="Unassembled WGS sequence"/>
</dbReference>
<dbReference type="GO" id="GO:0050151">
    <property type="term" value="F:oleate hydratase activity"/>
    <property type="evidence" value="ECO:0007669"/>
    <property type="project" value="UniProtKB-EC"/>
</dbReference>
<dbReference type="GO" id="GO:0006631">
    <property type="term" value="P:fatty acid metabolic process"/>
    <property type="evidence" value="ECO:0007669"/>
    <property type="project" value="InterPro"/>
</dbReference>
<proteinExistence type="predicted"/>
<dbReference type="Gene3D" id="3.50.50.60">
    <property type="entry name" value="FAD/NAD(P)-binding domain"/>
    <property type="match status" value="3"/>
</dbReference>
<dbReference type="EC" id="4.2.1.53" evidence="2"/>
<dbReference type="PANTHER" id="PTHR37417:SF3">
    <property type="entry name" value="MYOSIN-CROSSREACTIVE PROTEIN"/>
    <property type="match status" value="1"/>
</dbReference>
<dbReference type="InterPro" id="IPR036188">
    <property type="entry name" value="FAD/NAD-bd_sf"/>
</dbReference>
<dbReference type="OrthoDB" id="4540221at2"/>
<keyword evidence="1" id="KW-1133">Transmembrane helix</keyword>
<comment type="caution">
    <text evidence="2">The sequence shown here is derived from an EMBL/GenBank/DDBJ whole genome shotgun (WGS) entry which is preliminary data.</text>
</comment>
<reference evidence="2 3" key="1">
    <citation type="journal article" date="2017" name="Genome Announc.">
        <title>Draft Genome Sequence of a Sporulating and Motile Strain of Lachnotalea glycerini Isolated from Water in Quebec City, Canada.</title>
        <authorList>
            <person name="Maheux A.F."/>
            <person name="Boudreau D.K."/>
            <person name="Berube E."/>
            <person name="Boissinot M."/>
            <person name="Raymond F."/>
            <person name="Brodeur S."/>
            <person name="Corbeil J."/>
            <person name="Isabel S."/>
            <person name="Omar R.F."/>
            <person name="Bergeron M.G."/>
        </authorList>
    </citation>
    <scope>NUCLEOTIDE SEQUENCE [LARGE SCALE GENOMIC DNA]</scope>
    <source>
        <strain evidence="2 3">CCRI-19302</strain>
    </source>
</reference>
<name>A0A371J7E0_9FIRM</name>
<dbReference type="Pfam" id="PF06100">
    <property type="entry name" value="MCRA"/>
    <property type="match status" value="1"/>
</dbReference>
<organism evidence="2 3">
    <name type="scientific">Lachnotalea glycerini</name>
    <dbReference type="NCBI Taxonomy" id="1763509"/>
    <lineage>
        <taxon>Bacteria</taxon>
        <taxon>Bacillati</taxon>
        <taxon>Bacillota</taxon>
        <taxon>Clostridia</taxon>
        <taxon>Lachnospirales</taxon>
        <taxon>Lachnospiraceae</taxon>
        <taxon>Lachnotalea</taxon>
    </lineage>
</organism>
<feature type="transmembrane region" description="Helical" evidence="1">
    <location>
        <begin position="20"/>
        <end position="37"/>
    </location>
</feature>
<dbReference type="AlphaFoldDB" id="A0A371J7E0"/>